<sequence length="493" mass="54469">MGQLIHDSSLCDRAKRCIDNKPDCSSSQHDRKRVRLSNEIQGPPVGGSISSTVPRQYTLVEAASNPSPSDGYFPVQSAPNRDVATYQNFINYTFVPIPESARQDAANQAVPNRSRIYTFVPIQIVSDENVASPTASDASSQTTLEQAISNSRQATTVDQINQADTDKALVNEFATVLAIASQIPRHQAAAIQRPVRFTVNQSMAPSPGTLFLQIMTMGRERELLRRWEPSDYAHIRINEISFTLGDDSDNQPITANQTATRLTDQAFADQALVNRVITELAAIHPLTGTPNQVTAGFFVMLYSRMFHAGGIRRETVRRWIQSGNARLPVNIEVPRVAVASVQNPNGAEFAAQPTLGYRATEAIENEFQRRIQLEGQSIPLSQQEHLNDSNLRQNREGPGAVERLWDEDQGSDAAILFPDNPYLRSFTSEETYTQILGMDDASSDDERRREMSNRGRRNAIQFGRSPISPGNNATITYSGPPNVDTSPPNVDTS</sequence>
<evidence type="ECO:0000313" key="2">
    <source>
        <dbReference type="EMBL" id="TGO70326.1"/>
    </source>
</evidence>
<name>A0A4Z1J9M9_9HELO</name>
<dbReference type="Proteomes" id="UP000297229">
    <property type="component" value="Unassembled WGS sequence"/>
</dbReference>
<feature type="compositionally biased region" description="Polar residues" evidence="1">
    <location>
        <begin position="468"/>
        <end position="493"/>
    </location>
</feature>
<proteinExistence type="predicted"/>
<reference evidence="2 3" key="1">
    <citation type="submission" date="2017-12" db="EMBL/GenBank/DDBJ databases">
        <title>Comparative genomics of Botrytis spp.</title>
        <authorList>
            <person name="Valero-Jimenez C.A."/>
            <person name="Tapia P."/>
            <person name="Veloso J."/>
            <person name="Silva-Moreno E."/>
            <person name="Staats M."/>
            <person name="Valdes J.H."/>
            <person name="Van Kan J.A.L."/>
        </authorList>
    </citation>
    <scope>NUCLEOTIDE SEQUENCE [LARGE SCALE GENOMIC DNA]</scope>
    <source>
        <strain evidence="2 3">Be9601</strain>
    </source>
</reference>
<feature type="compositionally biased region" description="Basic and acidic residues" evidence="1">
    <location>
        <begin position="444"/>
        <end position="453"/>
    </location>
</feature>
<gene>
    <name evidence="2" type="ORF">BELL_0730g00040</name>
</gene>
<dbReference type="OrthoDB" id="3541550at2759"/>
<protein>
    <submittedName>
        <fullName evidence="2">Uncharacterized protein</fullName>
    </submittedName>
</protein>
<dbReference type="AlphaFoldDB" id="A0A4Z1J9M9"/>
<feature type="region of interest" description="Disordered" evidence="1">
    <location>
        <begin position="21"/>
        <end position="50"/>
    </location>
</feature>
<feature type="region of interest" description="Disordered" evidence="1">
    <location>
        <begin position="436"/>
        <end position="493"/>
    </location>
</feature>
<evidence type="ECO:0000256" key="1">
    <source>
        <dbReference type="SAM" id="MobiDB-lite"/>
    </source>
</evidence>
<dbReference type="EMBL" id="PQXM01000728">
    <property type="protein sequence ID" value="TGO70326.1"/>
    <property type="molecule type" value="Genomic_DNA"/>
</dbReference>
<feature type="region of interest" description="Disordered" evidence="1">
    <location>
        <begin position="133"/>
        <end position="154"/>
    </location>
</feature>
<comment type="caution">
    <text evidence="2">The sequence shown here is derived from an EMBL/GenBank/DDBJ whole genome shotgun (WGS) entry which is preliminary data.</text>
</comment>
<keyword evidence="3" id="KW-1185">Reference proteome</keyword>
<evidence type="ECO:0000313" key="3">
    <source>
        <dbReference type="Proteomes" id="UP000297229"/>
    </source>
</evidence>
<organism evidence="2 3">
    <name type="scientific">Botrytis elliptica</name>
    <dbReference type="NCBI Taxonomy" id="278938"/>
    <lineage>
        <taxon>Eukaryota</taxon>
        <taxon>Fungi</taxon>
        <taxon>Dikarya</taxon>
        <taxon>Ascomycota</taxon>
        <taxon>Pezizomycotina</taxon>
        <taxon>Leotiomycetes</taxon>
        <taxon>Helotiales</taxon>
        <taxon>Sclerotiniaceae</taxon>
        <taxon>Botrytis</taxon>
    </lineage>
</organism>
<accession>A0A4Z1J9M9</accession>